<dbReference type="Proteomes" id="UP000215137">
    <property type="component" value="Chromosome"/>
</dbReference>
<reference evidence="1 2" key="1">
    <citation type="submission" date="2017-08" db="EMBL/GenBank/DDBJ databases">
        <title>Complete Genome Sequence of Bacillus kochii Oregon-R-modENCODE STRAIN BDGP4, isolated from Drosophila melanogaster gut.</title>
        <authorList>
            <person name="Wan K.H."/>
            <person name="Yu C."/>
            <person name="Park S."/>
            <person name="Hammonds A.S."/>
            <person name="Booth B.W."/>
            <person name="Celniker S.E."/>
        </authorList>
    </citation>
    <scope>NUCLEOTIDE SEQUENCE [LARGE SCALE GENOMIC DNA]</scope>
    <source>
        <strain evidence="1 2">BDGP4</strain>
    </source>
</reference>
<dbReference type="KEGG" id="bko:CKF48_08985"/>
<evidence type="ECO:0000313" key="1">
    <source>
        <dbReference type="EMBL" id="ASV69991.1"/>
    </source>
</evidence>
<dbReference type="InterPro" id="IPR038765">
    <property type="entry name" value="Papain-like_cys_pep_sf"/>
</dbReference>
<accession>A0A286R7Z2</accession>
<protein>
    <recommendedName>
        <fullName evidence="3">Arylamine N-acetyltransferase</fullName>
    </recommendedName>
</protein>
<dbReference type="AlphaFoldDB" id="A0A286R7Z2"/>
<dbReference type="SUPFAM" id="SSF54001">
    <property type="entry name" value="Cysteine proteinases"/>
    <property type="match status" value="1"/>
</dbReference>
<dbReference type="EMBL" id="CP022983">
    <property type="protein sequence ID" value="ASV69991.1"/>
    <property type="molecule type" value="Genomic_DNA"/>
</dbReference>
<evidence type="ECO:0000313" key="2">
    <source>
        <dbReference type="Proteomes" id="UP000215137"/>
    </source>
</evidence>
<organism evidence="1 2">
    <name type="scientific">Cytobacillus kochii</name>
    <dbReference type="NCBI Taxonomy" id="859143"/>
    <lineage>
        <taxon>Bacteria</taxon>
        <taxon>Bacillati</taxon>
        <taxon>Bacillota</taxon>
        <taxon>Bacilli</taxon>
        <taxon>Bacillales</taxon>
        <taxon>Bacillaceae</taxon>
        <taxon>Cytobacillus</taxon>
    </lineage>
</organism>
<proteinExistence type="predicted"/>
<name>A0A286R7Z2_9BACI</name>
<gene>
    <name evidence="1" type="ORF">CKF48_08985</name>
</gene>
<keyword evidence="2" id="KW-1185">Reference proteome</keyword>
<dbReference type="OrthoDB" id="2591886at2"/>
<evidence type="ECO:0008006" key="3">
    <source>
        <dbReference type="Google" id="ProtNLM"/>
    </source>
</evidence>
<sequence>MMRASESIQCVWDQFNTFPMENLTKIWHYQKGSERKQRELSLMKEHRDQYGLAGNCFDLAIWLLDAFRQAKIQAFPIGHNLGTVNAHVAVIALDDNGGRYLCDLGDQWLNPVLIDKKRENFTSEKLGGFFPGAKIQLIPNEFMVEVRYHRPNGKESRQIYDTRPIDCDVFLQAAEHSQNLLKPTPLLECRVPYQTEVAHWEFTNWISFLSTNHGLMKESPLVGIDEWVMKIHEKTGYNKEILLEMLKLYHAFQNK</sequence>